<dbReference type="EMBL" id="JAHUTJ010067150">
    <property type="protein sequence ID" value="MED6290903.1"/>
    <property type="molecule type" value="Genomic_DNA"/>
</dbReference>
<proteinExistence type="predicted"/>
<reference evidence="1 2" key="1">
    <citation type="submission" date="2021-06" db="EMBL/GenBank/DDBJ databases">
        <authorList>
            <person name="Palmer J.M."/>
        </authorList>
    </citation>
    <scope>NUCLEOTIDE SEQUENCE [LARGE SCALE GENOMIC DNA]</scope>
    <source>
        <strain evidence="1 2">CL_MEX2019</strain>
        <tissue evidence="1">Muscle</tissue>
    </source>
</reference>
<evidence type="ECO:0000313" key="1">
    <source>
        <dbReference type="EMBL" id="MED6290903.1"/>
    </source>
</evidence>
<gene>
    <name evidence="1" type="ORF">CHARACLAT_018176</name>
</gene>
<evidence type="ECO:0000313" key="2">
    <source>
        <dbReference type="Proteomes" id="UP001352852"/>
    </source>
</evidence>
<name>A0ABU7EUL3_9TELE</name>
<protein>
    <submittedName>
        <fullName evidence="1">Uncharacterized protein</fullName>
    </submittedName>
</protein>
<organism evidence="1 2">
    <name type="scientific">Characodon lateralis</name>
    <dbReference type="NCBI Taxonomy" id="208331"/>
    <lineage>
        <taxon>Eukaryota</taxon>
        <taxon>Metazoa</taxon>
        <taxon>Chordata</taxon>
        <taxon>Craniata</taxon>
        <taxon>Vertebrata</taxon>
        <taxon>Euteleostomi</taxon>
        <taxon>Actinopterygii</taxon>
        <taxon>Neopterygii</taxon>
        <taxon>Teleostei</taxon>
        <taxon>Neoteleostei</taxon>
        <taxon>Acanthomorphata</taxon>
        <taxon>Ovalentaria</taxon>
        <taxon>Atherinomorphae</taxon>
        <taxon>Cyprinodontiformes</taxon>
        <taxon>Goodeidae</taxon>
        <taxon>Characodon</taxon>
    </lineage>
</organism>
<comment type="caution">
    <text evidence="1">The sequence shown here is derived from an EMBL/GenBank/DDBJ whole genome shotgun (WGS) entry which is preliminary data.</text>
</comment>
<accession>A0ABU7EUL3</accession>
<keyword evidence="2" id="KW-1185">Reference proteome</keyword>
<dbReference type="Proteomes" id="UP001352852">
    <property type="component" value="Unassembled WGS sequence"/>
</dbReference>
<sequence length="160" mass="18428">MNNLAVHETCLNGHHLPSQDKKCDLKLKLSVYCQSKNCIFMKAAAEQLLHVSEVVCDFMAESVFCAERHRVKLLKKHKLRHRASQILFLISAHFRSEFGSDFVQPSVIIVCGRAEIVTPLSVFPWLFQAIPDWLKDATQSIPLQEPHRHGQFLRNIHFKL</sequence>